<sequence>SDYAGDVNDRKSTSGFVFMLGSGAISWSSKKQPIVTLSTTEVEYVAAAACA</sequence>
<name>A0A392UZQ2_9FABA</name>
<comment type="caution">
    <text evidence="1">The sequence shown here is derived from an EMBL/GenBank/DDBJ whole genome shotgun (WGS) entry which is preliminary data.</text>
</comment>
<evidence type="ECO:0000313" key="2">
    <source>
        <dbReference type="Proteomes" id="UP000265520"/>
    </source>
</evidence>
<proteinExistence type="predicted"/>
<dbReference type="EMBL" id="LXQA011000690">
    <property type="protein sequence ID" value="MCI80673.1"/>
    <property type="molecule type" value="Genomic_DNA"/>
</dbReference>
<protein>
    <submittedName>
        <fullName evidence="1">Copia-type polyprotein</fullName>
    </submittedName>
</protein>
<reference evidence="1 2" key="1">
    <citation type="journal article" date="2018" name="Front. Plant Sci.">
        <title>Red Clover (Trifolium pratense) and Zigzag Clover (T. medium) - A Picture of Genomic Similarities and Differences.</title>
        <authorList>
            <person name="Dluhosova J."/>
            <person name="Istvanek J."/>
            <person name="Nedelnik J."/>
            <person name="Repkova J."/>
        </authorList>
    </citation>
    <scope>NUCLEOTIDE SEQUENCE [LARGE SCALE GENOMIC DNA]</scope>
    <source>
        <strain evidence="2">cv. 10/8</strain>
        <tissue evidence="1">Leaf</tissue>
    </source>
</reference>
<organism evidence="1 2">
    <name type="scientific">Trifolium medium</name>
    <dbReference type="NCBI Taxonomy" id="97028"/>
    <lineage>
        <taxon>Eukaryota</taxon>
        <taxon>Viridiplantae</taxon>
        <taxon>Streptophyta</taxon>
        <taxon>Embryophyta</taxon>
        <taxon>Tracheophyta</taxon>
        <taxon>Spermatophyta</taxon>
        <taxon>Magnoliopsida</taxon>
        <taxon>eudicotyledons</taxon>
        <taxon>Gunneridae</taxon>
        <taxon>Pentapetalae</taxon>
        <taxon>rosids</taxon>
        <taxon>fabids</taxon>
        <taxon>Fabales</taxon>
        <taxon>Fabaceae</taxon>
        <taxon>Papilionoideae</taxon>
        <taxon>50 kb inversion clade</taxon>
        <taxon>NPAAA clade</taxon>
        <taxon>Hologalegina</taxon>
        <taxon>IRL clade</taxon>
        <taxon>Trifolieae</taxon>
        <taxon>Trifolium</taxon>
    </lineage>
</organism>
<feature type="non-terminal residue" evidence="1">
    <location>
        <position position="51"/>
    </location>
</feature>
<dbReference type="CDD" id="cd09272">
    <property type="entry name" value="RNase_HI_RT_Ty1"/>
    <property type="match status" value="1"/>
</dbReference>
<dbReference type="AlphaFoldDB" id="A0A392UZQ2"/>
<keyword evidence="2" id="KW-1185">Reference proteome</keyword>
<dbReference type="Proteomes" id="UP000265520">
    <property type="component" value="Unassembled WGS sequence"/>
</dbReference>
<dbReference type="PANTHER" id="PTHR11439">
    <property type="entry name" value="GAG-POL-RELATED RETROTRANSPOSON"/>
    <property type="match status" value="1"/>
</dbReference>
<feature type="non-terminal residue" evidence="1">
    <location>
        <position position="1"/>
    </location>
</feature>
<accession>A0A392UZQ2</accession>
<evidence type="ECO:0000313" key="1">
    <source>
        <dbReference type="EMBL" id="MCI80673.1"/>
    </source>
</evidence>
<dbReference type="PANTHER" id="PTHR11439:SF517">
    <property type="entry name" value="CYSTEINE-RICH RLK (RECEPTOR-LIKE PROTEIN KINASE) 8"/>
    <property type="match status" value="1"/>
</dbReference>